<evidence type="ECO:0000313" key="3">
    <source>
        <dbReference type="Proteomes" id="UP000005244"/>
    </source>
</evidence>
<dbReference type="InterPro" id="IPR002826">
    <property type="entry name" value="MptE-like"/>
</dbReference>
<proteinExistence type="predicted"/>
<feature type="domain" description="6-hydroxymethylpterin diphosphokinase MptE-like" evidence="1">
    <location>
        <begin position="177"/>
        <end position="337"/>
    </location>
</feature>
<name>J5UAJ9_9FIRM</name>
<dbReference type="Proteomes" id="UP000005244">
    <property type="component" value="Unassembled WGS sequence"/>
</dbReference>
<reference evidence="2 3" key="1">
    <citation type="submission" date="2012-07" db="EMBL/GenBank/DDBJ databases">
        <authorList>
            <person name="Durkin A.S."/>
            <person name="McCorrison J."/>
            <person name="Torralba M."/>
            <person name="Gillis M."/>
            <person name="Methe B."/>
            <person name="Sutton G."/>
            <person name="Nelson K.E."/>
        </authorList>
    </citation>
    <scope>NUCLEOTIDE SEQUENCE [LARGE SCALE GENOMIC DNA]</scope>
    <source>
        <strain evidence="2 3">OBRC8</strain>
    </source>
</reference>
<dbReference type="PANTHER" id="PTHR41786">
    <property type="entry name" value="MOTILITY ACCESSORY FACTOR MAF"/>
    <property type="match status" value="1"/>
</dbReference>
<dbReference type="AlphaFoldDB" id="J5UAJ9"/>
<dbReference type="PANTHER" id="PTHR41786:SF1">
    <property type="entry name" value="6-HYDROXYMETHYLPTERIN DIPHOSPHOKINASE MPTE-LIKE DOMAIN-CONTAINING PROTEIN"/>
    <property type="match status" value="1"/>
</dbReference>
<keyword evidence="3" id="KW-1185">Reference proteome</keyword>
<protein>
    <submittedName>
        <fullName evidence="2">PF01973 family protein</fullName>
    </submittedName>
</protein>
<sequence length="431" mass="50251">MIEQFLDKKGRITAKIDVIQLDGSIKKYYISSKYDVEKEANDFILNYKYSLKKINILYGLGLGYHVNSLSHILDKNQKLFIFENRKDIYEFAKQHSLYDDWKDNIILTVDEDENVIIEKMRRLIDKYDENDIYFFKNNACINAIHPQYSPKLKYMMENIKIFESKNKEEINSLIDYNILENIKLNDKNASIFFNKFKNIPAFLLSSGTSLKYSMDLLKNIKNKALIMTVARNMKTLDDNNIKYDMSCTLDPKIETLKQIQGVNTEKTPLFYLSSANNKMISKYEGHRFISFNSDNKYFDSKFNIDTGGSVATLGLSLLLKFGCNPIIFAGQDLAYVDNSTHIDKNDGNVKTNFQVMSNLGEVLYTTTNLLSFKYWFEKTIRNNKNVDFYNLSRGAVIEGAVYINEENIYNILKNEYEIDDIINYVISKKYL</sequence>
<evidence type="ECO:0000259" key="1">
    <source>
        <dbReference type="Pfam" id="PF01973"/>
    </source>
</evidence>
<dbReference type="RefSeq" id="WP_009531468.1">
    <property type="nucleotide sequence ID" value="NZ_ALNK01000030.1"/>
</dbReference>
<organism evidence="2 3">
    <name type="scientific">Peptoanaerobacter stomatis</name>
    <dbReference type="NCBI Taxonomy" id="796937"/>
    <lineage>
        <taxon>Bacteria</taxon>
        <taxon>Bacillati</taxon>
        <taxon>Bacillota</taxon>
        <taxon>Clostridia</taxon>
        <taxon>Peptostreptococcales</taxon>
        <taxon>Filifactoraceae</taxon>
        <taxon>Peptoanaerobacter</taxon>
    </lineage>
</organism>
<dbReference type="EMBL" id="ALNK01000030">
    <property type="protein sequence ID" value="EJU21059.1"/>
    <property type="molecule type" value="Genomic_DNA"/>
</dbReference>
<dbReference type="Pfam" id="PF01973">
    <property type="entry name" value="MptE-like"/>
    <property type="match status" value="1"/>
</dbReference>
<comment type="caution">
    <text evidence="2">The sequence shown here is derived from an EMBL/GenBank/DDBJ whole genome shotgun (WGS) entry which is preliminary data.</text>
</comment>
<accession>J5UAJ9</accession>
<gene>
    <name evidence="2" type="ORF">HMPREF1143_0027</name>
</gene>
<evidence type="ECO:0000313" key="2">
    <source>
        <dbReference type="EMBL" id="EJU21059.1"/>
    </source>
</evidence>